<dbReference type="PANTHER" id="PTHR48090:SF7">
    <property type="entry name" value="RFBJ PROTEIN"/>
    <property type="match status" value="1"/>
</dbReference>
<feature type="transmembrane region" description="Helical" evidence="1">
    <location>
        <begin position="274"/>
        <end position="298"/>
    </location>
</feature>
<evidence type="ECO:0000259" key="3">
    <source>
        <dbReference type="Pfam" id="PF26629"/>
    </source>
</evidence>
<evidence type="ECO:0000313" key="4">
    <source>
        <dbReference type="EMBL" id="QUV94272.1"/>
    </source>
</evidence>
<protein>
    <submittedName>
        <fullName evidence="4">Glycosyltransferase family 2 protein</fullName>
    </submittedName>
</protein>
<dbReference type="Pfam" id="PF26629">
    <property type="entry name" value="GT2_TM_C"/>
    <property type="match status" value="1"/>
</dbReference>
<dbReference type="InterPro" id="IPR058718">
    <property type="entry name" value="Agl6_TM_C"/>
</dbReference>
<keyword evidence="1" id="KW-1133">Transmembrane helix</keyword>
<dbReference type="Pfam" id="PF00535">
    <property type="entry name" value="Glycos_transf_2"/>
    <property type="match status" value="1"/>
</dbReference>
<dbReference type="Gene3D" id="3.90.550.10">
    <property type="entry name" value="Spore Coat Polysaccharide Biosynthesis Protein SpsA, Chain A"/>
    <property type="match status" value="1"/>
</dbReference>
<feature type="transmembrane region" description="Helical" evidence="1">
    <location>
        <begin position="319"/>
        <end position="342"/>
    </location>
</feature>
<evidence type="ECO:0000256" key="1">
    <source>
        <dbReference type="SAM" id="Phobius"/>
    </source>
</evidence>
<keyword evidence="1" id="KW-0812">Transmembrane</keyword>
<feature type="domain" description="Low-salt glycan biosynthesis hexosyltransferase Agl6 C-terminal transmembrane region" evidence="3">
    <location>
        <begin position="292"/>
        <end position="385"/>
    </location>
</feature>
<accession>A0ABX8AZY4</accession>
<gene>
    <name evidence="4" type="ORF">J8C05_02140</name>
</gene>
<feature type="transmembrane region" description="Helical" evidence="1">
    <location>
        <begin position="362"/>
        <end position="386"/>
    </location>
</feature>
<evidence type="ECO:0000313" key="5">
    <source>
        <dbReference type="Proteomes" id="UP000677668"/>
    </source>
</evidence>
<dbReference type="RefSeq" id="WP_211422575.1">
    <property type="nucleotide sequence ID" value="NZ_CP072642.1"/>
</dbReference>
<feature type="transmembrane region" description="Helical" evidence="1">
    <location>
        <begin position="238"/>
        <end position="258"/>
    </location>
</feature>
<dbReference type="InterPro" id="IPR001173">
    <property type="entry name" value="Glyco_trans_2-like"/>
</dbReference>
<evidence type="ECO:0000259" key="2">
    <source>
        <dbReference type="Pfam" id="PF00535"/>
    </source>
</evidence>
<organism evidence="4 5">
    <name type="scientific">Chloracidobacterium sp. N</name>
    <dbReference type="NCBI Taxonomy" id="2821540"/>
    <lineage>
        <taxon>Bacteria</taxon>
        <taxon>Pseudomonadati</taxon>
        <taxon>Acidobacteriota</taxon>
        <taxon>Terriglobia</taxon>
        <taxon>Terriglobales</taxon>
        <taxon>Acidobacteriaceae</taxon>
        <taxon>Chloracidobacterium</taxon>
        <taxon>Chloracidobacterium aggregatum</taxon>
    </lineage>
</organism>
<sequence length="406" mass="44246">MSAASPEAPVELTIVMPCLNEAETLETCIRKAFDFLNRHGVTGEIVVGDNGSTDGSQSIAHRLGARVVHIPTRGYGAALYGATLAARGRYVIMGDSDDSYDFANLMPFLEKLRAGYDLVMGNRFRGGIQPGAMPWKNRYIGNPVLTGIGRLLFRCPAGDFHCGLRGYSMAAFKRMDLRTTGMEFASEMVIKATLLGLRIAEVPTTLSPDGRSRPPHLRPWRDGWRHLRFMLLYSPRWLFLYPGLFLMLVGLGVGTWLLPGPQRLAGVVLDVHTLLYAALAVLIGFQCITFALLAKVFAINEGLLPEDPRLTRLFQYITLETGLIIGSLLVVGGLAGSIAAVVSWNEAAYGPLDASRTLRMVIPSVLCLMLGCETILASLFLSILGLRIRRMAPAITTTGLPEHEAA</sequence>
<dbReference type="SUPFAM" id="SSF53448">
    <property type="entry name" value="Nucleotide-diphospho-sugar transferases"/>
    <property type="match status" value="1"/>
</dbReference>
<reference evidence="4 5" key="1">
    <citation type="submission" date="2021-03" db="EMBL/GenBank/DDBJ databases">
        <title>Genomic and phenotypic characterization of Chloracidobacterium isolates provides evidence for multiple species.</title>
        <authorList>
            <person name="Saini M.K."/>
            <person name="Costas A.M.G."/>
            <person name="Tank M."/>
            <person name="Bryant D.A."/>
        </authorList>
    </citation>
    <scope>NUCLEOTIDE SEQUENCE [LARGE SCALE GENOMIC DNA]</scope>
    <source>
        <strain evidence="4 5">N</strain>
    </source>
</reference>
<keyword evidence="1" id="KW-0472">Membrane</keyword>
<proteinExistence type="predicted"/>
<dbReference type="Proteomes" id="UP000677668">
    <property type="component" value="Chromosome 1"/>
</dbReference>
<keyword evidence="5" id="KW-1185">Reference proteome</keyword>
<name>A0ABX8AZY4_9BACT</name>
<dbReference type="PANTHER" id="PTHR48090">
    <property type="entry name" value="UNDECAPRENYL-PHOSPHATE 4-DEOXY-4-FORMAMIDO-L-ARABINOSE TRANSFERASE-RELATED"/>
    <property type="match status" value="1"/>
</dbReference>
<dbReference type="EMBL" id="CP072642">
    <property type="protein sequence ID" value="QUV94272.1"/>
    <property type="molecule type" value="Genomic_DNA"/>
</dbReference>
<dbReference type="InterPro" id="IPR029044">
    <property type="entry name" value="Nucleotide-diphossugar_trans"/>
</dbReference>
<feature type="domain" description="Glycosyltransferase 2-like" evidence="2">
    <location>
        <begin position="13"/>
        <end position="174"/>
    </location>
</feature>
<dbReference type="CDD" id="cd04179">
    <property type="entry name" value="DPM_DPG-synthase_like"/>
    <property type="match status" value="1"/>
</dbReference>
<dbReference type="InterPro" id="IPR050256">
    <property type="entry name" value="Glycosyltransferase_2"/>
</dbReference>